<evidence type="ECO:0000313" key="7">
    <source>
        <dbReference type="EMBL" id="KKR86888.1"/>
    </source>
</evidence>
<evidence type="ECO:0000256" key="3">
    <source>
        <dbReference type="ARBA" id="ARBA00022676"/>
    </source>
</evidence>
<dbReference type="PANTHER" id="PTHR48090">
    <property type="entry name" value="UNDECAPRENYL-PHOSPHATE 4-DEOXY-4-FORMAMIDO-L-ARABINOSE TRANSFERASE-RELATED"/>
    <property type="match status" value="1"/>
</dbReference>
<dbReference type="InterPro" id="IPR050256">
    <property type="entry name" value="Glycosyltransferase_2"/>
</dbReference>
<dbReference type="EMBL" id="LCAH01000007">
    <property type="protein sequence ID" value="KKR86888.1"/>
    <property type="molecule type" value="Genomic_DNA"/>
</dbReference>
<dbReference type="AlphaFoldDB" id="A0A0G0UD61"/>
<keyword evidence="4 7" id="KW-0808">Transferase</keyword>
<dbReference type="Gene3D" id="3.90.550.10">
    <property type="entry name" value="Spore Coat Polysaccharide Biosynthesis Protein SpsA, Chain A"/>
    <property type="match status" value="1"/>
</dbReference>
<evidence type="ECO:0000256" key="2">
    <source>
        <dbReference type="ARBA" id="ARBA00006739"/>
    </source>
</evidence>
<evidence type="ECO:0000256" key="4">
    <source>
        <dbReference type="ARBA" id="ARBA00022679"/>
    </source>
</evidence>
<dbReference type="Proteomes" id="UP000034616">
    <property type="component" value="Unassembled WGS sequence"/>
</dbReference>
<organism evidence="7 8">
    <name type="scientific">Candidatus Uhrbacteria bacterium GW2011_GWC2_41_11</name>
    <dbReference type="NCBI Taxonomy" id="1618985"/>
    <lineage>
        <taxon>Bacteria</taxon>
        <taxon>Candidatus Uhriibacteriota</taxon>
    </lineage>
</organism>
<evidence type="ECO:0000259" key="6">
    <source>
        <dbReference type="Pfam" id="PF00535"/>
    </source>
</evidence>
<protein>
    <submittedName>
        <fullName evidence="7">Glycosyltransferase involved in cell wall biogenesis</fullName>
    </submittedName>
</protein>
<dbReference type="PANTHER" id="PTHR48090:SF10">
    <property type="entry name" value="GLUCOSYL-3-PHOSPHOGLYCERATE SYNTHASE"/>
    <property type="match status" value="1"/>
</dbReference>
<evidence type="ECO:0000256" key="1">
    <source>
        <dbReference type="ARBA" id="ARBA00001946"/>
    </source>
</evidence>
<proteinExistence type="inferred from homology"/>
<reference evidence="7 8" key="1">
    <citation type="journal article" date="2015" name="Nature">
        <title>rRNA introns, odd ribosomes, and small enigmatic genomes across a large radiation of phyla.</title>
        <authorList>
            <person name="Brown C.T."/>
            <person name="Hug L.A."/>
            <person name="Thomas B.C."/>
            <person name="Sharon I."/>
            <person name="Castelle C.J."/>
            <person name="Singh A."/>
            <person name="Wilkins M.J."/>
            <person name="Williams K.H."/>
            <person name="Banfield J.F."/>
        </authorList>
    </citation>
    <scope>NUCLEOTIDE SEQUENCE [LARGE SCALE GENOMIC DNA]</scope>
</reference>
<gene>
    <name evidence="7" type="ORF">UU35_C0007G0034</name>
</gene>
<keyword evidence="5" id="KW-0460">Magnesium</keyword>
<dbReference type="InterPro" id="IPR001173">
    <property type="entry name" value="Glyco_trans_2-like"/>
</dbReference>
<dbReference type="InterPro" id="IPR029044">
    <property type="entry name" value="Nucleotide-diphossugar_trans"/>
</dbReference>
<name>A0A0G0UD61_9BACT</name>
<sequence length="224" mass="25237">MGVLHRPKITAIIPAFNEEATIAHVVEVVISSPLIDECFVVSDGSTDHTAEIARRARATQVFERSTCGGKGAAMLYAVAQTDAAILVFFDADLRGLTTDHIERLVLPVISGAKAMNVGLRDRGMFWTNFSRYLPLISGERALIRRIVDEIPPEYVQGFMVEVALNYFCKYHKLRYGSVFLPGLSIRRKYEKVGIKKAAGQYIHMFFQILTAMFILRMARIFKQF</sequence>
<comment type="similarity">
    <text evidence="2">Belongs to the glycosyltransferase 2 family.</text>
</comment>
<dbReference type="GO" id="GO:0016757">
    <property type="term" value="F:glycosyltransferase activity"/>
    <property type="evidence" value="ECO:0007669"/>
    <property type="project" value="UniProtKB-KW"/>
</dbReference>
<evidence type="ECO:0000313" key="8">
    <source>
        <dbReference type="Proteomes" id="UP000034616"/>
    </source>
</evidence>
<dbReference type="Pfam" id="PF00535">
    <property type="entry name" value="Glycos_transf_2"/>
    <property type="match status" value="1"/>
</dbReference>
<evidence type="ECO:0000256" key="5">
    <source>
        <dbReference type="ARBA" id="ARBA00022842"/>
    </source>
</evidence>
<accession>A0A0G0UD61</accession>
<feature type="domain" description="Glycosyltransferase 2-like" evidence="6">
    <location>
        <begin position="11"/>
        <end position="123"/>
    </location>
</feature>
<comment type="caution">
    <text evidence="7">The sequence shown here is derived from an EMBL/GenBank/DDBJ whole genome shotgun (WGS) entry which is preliminary data.</text>
</comment>
<dbReference type="SUPFAM" id="SSF53448">
    <property type="entry name" value="Nucleotide-diphospho-sugar transferases"/>
    <property type="match status" value="1"/>
</dbReference>
<keyword evidence="3" id="KW-0328">Glycosyltransferase</keyword>
<comment type="cofactor">
    <cofactor evidence="1">
        <name>Mg(2+)</name>
        <dbReference type="ChEBI" id="CHEBI:18420"/>
    </cofactor>
</comment>